<gene>
    <name evidence="1" type="primary">WBGene00095960</name>
</gene>
<evidence type="ECO:0000313" key="1">
    <source>
        <dbReference type="EnsemblMetazoa" id="PPA06406.1"/>
    </source>
</evidence>
<reference evidence="2" key="1">
    <citation type="journal article" date="2008" name="Nat. Genet.">
        <title>The Pristionchus pacificus genome provides a unique perspective on nematode lifestyle and parasitism.</title>
        <authorList>
            <person name="Dieterich C."/>
            <person name="Clifton S.W."/>
            <person name="Schuster L.N."/>
            <person name="Chinwalla A."/>
            <person name="Delehaunty K."/>
            <person name="Dinkelacker I."/>
            <person name="Fulton L."/>
            <person name="Fulton R."/>
            <person name="Godfrey J."/>
            <person name="Minx P."/>
            <person name="Mitreva M."/>
            <person name="Roeseler W."/>
            <person name="Tian H."/>
            <person name="Witte H."/>
            <person name="Yang S.P."/>
            <person name="Wilson R.K."/>
            <person name="Sommer R.J."/>
        </authorList>
    </citation>
    <scope>NUCLEOTIDE SEQUENCE [LARGE SCALE GENOMIC DNA]</scope>
    <source>
        <strain evidence="2">PS312</strain>
    </source>
</reference>
<dbReference type="InterPro" id="IPR017907">
    <property type="entry name" value="Znf_RING_CS"/>
</dbReference>
<reference evidence="1" key="2">
    <citation type="submission" date="2022-06" db="UniProtKB">
        <authorList>
            <consortium name="EnsemblMetazoa"/>
        </authorList>
    </citation>
    <scope>IDENTIFICATION</scope>
    <source>
        <strain evidence="1">PS312</strain>
    </source>
</reference>
<sequence>MWADSSSFFSSPSSSFLQNESSVSCEVCLEPFRPSIRPPKLLPCGHNFCEQCLFSIYCHQQYYLLGSISCPTCRTSFPANTAVTAPTNFDLCKMLDNLPRSRDSNVTVIRLNGESMDNDKSFVMNTTMTSKKSRKEAEIRCVDCACRLSEKSIQRTARGCVKCTHGPYLVLSCLECCVDIHDGHGFTTRLQMENEQMRAVEDQSRLLEMAKSMAESVRKHNELQNPLSRLASSQECTLREAISDLSRGLKMLCSPRLLSPSAINSIKKSACHHVARVSKLVKMIENECTTMRARGDKKSVSGSHLRQSRVNIRVNDSLAKESLAASLTVIPSSSIQYEEISSILSSISPRDSIDDRLHFYLQAVSSLTHFLSSPMKSTSIPIIADAFVHLFHEMSELSKKRIGSTPIALKSRRVIWKHVQMAYSELLRVVSKMFDSRDEGRVDIIDDLSFICRIYADIADQASLTLCMIEAARARSSGADGERLKIIDDNLIECRRQQKLNALRETRRRGLISLFTHCLKGKDDDA</sequence>
<dbReference type="PROSITE" id="PS50089">
    <property type="entry name" value="ZF_RING_2"/>
    <property type="match status" value="1"/>
</dbReference>
<dbReference type="PANTHER" id="PTHR25462">
    <property type="entry name" value="BONUS, ISOFORM C-RELATED"/>
    <property type="match status" value="1"/>
</dbReference>
<dbReference type="Pfam" id="PF13445">
    <property type="entry name" value="zf-RING_UBOX"/>
    <property type="match status" value="1"/>
</dbReference>
<dbReference type="AlphaFoldDB" id="A0A2A6CAZ9"/>
<dbReference type="InterPro" id="IPR047153">
    <property type="entry name" value="TRIM45/56/19-like"/>
</dbReference>
<dbReference type="SMART" id="SM00184">
    <property type="entry name" value="RING"/>
    <property type="match status" value="1"/>
</dbReference>
<protein>
    <submittedName>
        <fullName evidence="1">Zinc finger protein</fullName>
    </submittedName>
</protein>
<dbReference type="PANTHER" id="PTHR25462:SF305">
    <property type="entry name" value="RING-TYPE DOMAIN-CONTAINING PROTEIN"/>
    <property type="match status" value="1"/>
</dbReference>
<name>A0A2A6CAZ9_PRIPA</name>
<dbReference type="GO" id="GO:0061630">
    <property type="term" value="F:ubiquitin protein ligase activity"/>
    <property type="evidence" value="ECO:0000318"/>
    <property type="project" value="GO_Central"/>
</dbReference>
<dbReference type="SUPFAM" id="SSF57850">
    <property type="entry name" value="RING/U-box"/>
    <property type="match status" value="1"/>
</dbReference>
<dbReference type="PROSITE" id="PS00518">
    <property type="entry name" value="ZF_RING_1"/>
    <property type="match status" value="1"/>
</dbReference>
<dbReference type="GO" id="GO:0005654">
    <property type="term" value="C:nucleoplasm"/>
    <property type="evidence" value="ECO:0000318"/>
    <property type="project" value="GO_Central"/>
</dbReference>
<dbReference type="InterPro" id="IPR013083">
    <property type="entry name" value="Znf_RING/FYVE/PHD"/>
</dbReference>
<accession>A0A2A6CAZ9</accession>
<keyword evidence="2" id="KW-1185">Reference proteome</keyword>
<organism evidence="1 2">
    <name type="scientific">Pristionchus pacificus</name>
    <name type="common">Parasitic nematode worm</name>
    <dbReference type="NCBI Taxonomy" id="54126"/>
    <lineage>
        <taxon>Eukaryota</taxon>
        <taxon>Metazoa</taxon>
        <taxon>Ecdysozoa</taxon>
        <taxon>Nematoda</taxon>
        <taxon>Chromadorea</taxon>
        <taxon>Rhabditida</taxon>
        <taxon>Rhabditina</taxon>
        <taxon>Diplogasteromorpha</taxon>
        <taxon>Diplogasteroidea</taxon>
        <taxon>Neodiplogasteridae</taxon>
        <taxon>Pristionchus</taxon>
    </lineage>
</organism>
<dbReference type="InterPro" id="IPR027370">
    <property type="entry name" value="Znf-RING_euk"/>
</dbReference>
<proteinExistence type="predicted"/>
<dbReference type="Proteomes" id="UP000005239">
    <property type="component" value="Unassembled WGS sequence"/>
</dbReference>
<dbReference type="EnsemblMetazoa" id="PPA06406.1">
    <property type="protein sequence ID" value="PPA06406.1"/>
    <property type="gene ID" value="WBGene00095960"/>
</dbReference>
<dbReference type="Gene3D" id="3.30.40.10">
    <property type="entry name" value="Zinc/RING finger domain, C3HC4 (zinc finger)"/>
    <property type="match status" value="1"/>
</dbReference>
<evidence type="ECO:0000313" key="2">
    <source>
        <dbReference type="Proteomes" id="UP000005239"/>
    </source>
</evidence>
<dbReference type="OrthoDB" id="252722at2759"/>
<dbReference type="InterPro" id="IPR001841">
    <property type="entry name" value="Znf_RING"/>
</dbReference>
<accession>A0A8R1U7A8</accession>